<evidence type="ECO:0000313" key="1">
    <source>
        <dbReference type="EMBL" id="MDO5974914.1"/>
    </source>
</evidence>
<proteinExistence type="predicted"/>
<keyword evidence="2" id="KW-1185">Reference proteome</keyword>
<accession>A0ABT8WP10</accession>
<sequence>MGVLHLIGKITCNQSYASHASRGLRLVPTYPTQSLFQREELWLHQAEGTIEIYTKKINLSSINPSTFMFWVEVTDPQFYNYIDLPDTIINRDYLLCFVNEKEEELLIPKKEAIKNIQRKLQVVVFEEMVEKDEQIRVFDNHGDMVYEEMIPVGRKTTVLDLTQEEEGFYTWTFNGFSDTFFLTDKNLKHTIGICQFQLKSEAVHQISIQFETKKTYWEYLVISKKEHIEDIYTIIDNDGTYTFTCQGKVTMMGLDAISYLSDQKIPYKERPKTRFKLVSNTENETPYLASEDRILPNASPENIKIHSTEAVTEFKTQTIIYI</sequence>
<dbReference type="Proteomes" id="UP001176806">
    <property type="component" value="Unassembled WGS sequence"/>
</dbReference>
<reference evidence="1" key="1">
    <citation type="submission" date="2023-07" db="EMBL/GenBank/DDBJ databases">
        <title>Two novel species in the genus Flavivirga.</title>
        <authorList>
            <person name="Kwon K."/>
        </authorList>
    </citation>
    <scope>NUCLEOTIDE SEQUENCE</scope>
    <source>
        <strain evidence="1">KACC 14158</strain>
    </source>
</reference>
<protein>
    <recommendedName>
        <fullName evidence="3">Ig-like domain-containing protein</fullName>
    </recommendedName>
</protein>
<name>A0ABT8WP10_9FLAO</name>
<dbReference type="EMBL" id="JAUOEL010000004">
    <property type="protein sequence ID" value="MDO5974914.1"/>
    <property type="molecule type" value="Genomic_DNA"/>
</dbReference>
<dbReference type="RefSeq" id="WP_303302065.1">
    <property type="nucleotide sequence ID" value="NZ_BAABDA010000018.1"/>
</dbReference>
<evidence type="ECO:0000313" key="2">
    <source>
        <dbReference type="Proteomes" id="UP001176806"/>
    </source>
</evidence>
<evidence type="ECO:0008006" key="3">
    <source>
        <dbReference type="Google" id="ProtNLM"/>
    </source>
</evidence>
<organism evidence="1 2">
    <name type="scientific">Flavivirga jejuensis</name>
    <dbReference type="NCBI Taxonomy" id="870487"/>
    <lineage>
        <taxon>Bacteria</taxon>
        <taxon>Pseudomonadati</taxon>
        <taxon>Bacteroidota</taxon>
        <taxon>Flavobacteriia</taxon>
        <taxon>Flavobacteriales</taxon>
        <taxon>Flavobacteriaceae</taxon>
        <taxon>Flavivirga</taxon>
    </lineage>
</organism>
<comment type="caution">
    <text evidence="1">The sequence shown here is derived from an EMBL/GenBank/DDBJ whole genome shotgun (WGS) entry which is preliminary data.</text>
</comment>
<gene>
    <name evidence="1" type="ORF">Q4Q40_12015</name>
</gene>